<gene>
    <name evidence="1" type="ORF">BDR25DRAFT_347735</name>
</gene>
<evidence type="ECO:0000313" key="1">
    <source>
        <dbReference type="EMBL" id="KAF2477360.1"/>
    </source>
</evidence>
<protein>
    <submittedName>
        <fullName evidence="1">Uncharacterized protein</fullName>
    </submittedName>
</protein>
<evidence type="ECO:0000313" key="2">
    <source>
        <dbReference type="Proteomes" id="UP000799755"/>
    </source>
</evidence>
<name>A0ACB6RE95_9PLEO</name>
<reference evidence="1" key="1">
    <citation type="journal article" date="2020" name="Stud. Mycol.">
        <title>101 Dothideomycetes genomes: a test case for predicting lifestyles and emergence of pathogens.</title>
        <authorList>
            <person name="Haridas S."/>
            <person name="Albert R."/>
            <person name="Binder M."/>
            <person name="Bloem J."/>
            <person name="Labutti K."/>
            <person name="Salamov A."/>
            <person name="Andreopoulos B."/>
            <person name="Baker S."/>
            <person name="Barry K."/>
            <person name="Bills G."/>
            <person name="Bluhm B."/>
            <person name="Cannon C."/>
            <person name="Castanera R."/>
            <person name="Culley D."/>
            <person name="Daum C."/>
            <person name="Ezra D."/>
            <person name="Gonzalez J."/>
            <person name="Henrissat B."/>
            <person name="Kuo A."/>
            <person name="Liang C."/>
            <person name="Lipzen A."/>
            <person name="Lutzoni F."/>
            <person name="Magnuson J."/>
            <person name="Mondo S."/>
            <person name="Nolan M."/>
            <person name="Ohm R."/>
            <person name="Pangilinan J."/>
            <person name="Park H.-J."/>
            <person name="Ramirez L."/>
            <person name="Alfaro M."/>
            <person name="Sun H."/>
            <person name="Tritt A."/>
            <person name="Yoshinaga Y."/>
            <person name="Zwiers L.-H."/>
            <person name="Turgeon B."/>
            <person name="Goodwin S."/>
            <person name="Spatafora J."/>
            <person name="Crous P."/>
            <person name="Grigoriev I."/>
        </authorList>
    </citation>
    <scope>NUCLEOTIDE SEQUENCE</scope>
    <source>
        <strain evidence="1">ATCC 200398</strain>
    </source>
</reference>
<organism evidence="1 2">
    <name type="scientific">Lindgomyces ingoldianus</name>
    <dbReference type="NCBI Taxonomy" id="673940"/>
    <lineage>
        <taxon>Eukaryota</taxon>
        <taxon>Fungi</taxon>
        <taxon>Dikarya</taxon>
        <taxon>Ascomycota</taxon>
        <taxon>Pezizomycotina</taxon>
        <taxon>Dothideomycetes</taxon>
        <taxon>Pleosporomycetidae</taxon>
        <taxon>Pleosporales</taxon>
        <taxon>Lindgomycetaceae</taxon>
        <taxon>Lindgomyces</taxon>
    </lineage>
</organism>
<keyword evidence="2" id="KW-1185">Reference proteome</keyword>
<dbReference type="EMBL" id="MU003492">
    <property type="protein sequence ID" value="KAF2477360.1"/>
    <property type="molecule type" value="Genomic_DNA"/>
</dbReference>
<dbReference type="Proteomes" id="UP000799755">
    <property type="component" value="Unassembled WGS sequence"/>
</dbReference>
<sequence length="256" mass="29525">MEIHKRILLLCFSHERGCTRANNLPPNPDLNTKTSPNCHVLSCAGLKHVSRPDTKTQLIRLLGNRKIQHRFTTLNQLRAKPSEFRGKKPGGKDKGEIRSYSSTDWKKNSFQWPRGSFGRKKNQSYSSIFDIKHLYVHRMSPSAGKTEAACIWASWCGLMLIFMSRKFEILEDIVHVFRSPKKCNTLECSASNHYERNRLPTQRSRKRYFNLAARTVANITSPKLLRLIEHSGTLILEVVPLRWYISTSARKIAFIT</sequence>
<comment type="caution">
    <text evidence="1">The sequence shown here is derived from an EMBL/GenBank/DDBJ whole genome shotgun (WGS) entry which is preliminary data.</text>
</comment>
<proteinExistence type="predicted"/>
<accession>A0ACB6RE95</accession>